<gene>
    <name evidence="2" type="ORF">CDL15_Pgr013238</name>
</gene>
<sequence length="68" mass="7037">MGRGPLAEGRPGSGGSGGARLGAAVLAPGRRDDGTRGLGRWLWAPPMLRRGRSGPHRRLIGRNPGGWG</sequence>
<name>A0A218WNB5_PUNGR</name>
<evidence type="ECO:0000256" key="1">
    <source>
        <dbReference type="SAM" id="MobiDB-lite"/>
    </source>
</evidence>
<accession>A0A218WNB5</accession>
<reference evidence="3" key="1">
    <citation type="journal article" date="2017" name="Plant J.">
        <title>The pomegranate (Punica granatum L.) genome and the genomics of punicalagin biosynthesis.</title>
        <authorList>
            <person name="Qin G."/>
            <person name="Xu C."/>
            <person name="Ming R."/>
            <person name="Tang H."/>
            <person name="Guyot R."/>
            <person name="Kramer E.M."/>
            <person name="Hu Y."/>
            <person name="Yi X."/>
            <person name="Qi Y."/>
            <person name="Xu X."/>
            <person name="Gao Z."/>
            <person name="Pan H."/>
            <person name="Jian J."/>
            <person name="Tian Y."/>
            <person name="Yue Z."/>
            <person name="Xu Y."/>
        </authorList>
    </citation>
    <scope>NUCLEOTIDE SEQUENCE [LARGE SCALE GENOMIC DNA]</scope>
    <source>
        <strain evidence="3">cv. Dabenzi</strain>
    </source>
</reference>
<protein>
    <submittedName>
        <fullName evidence="2">Uncharacterized protein</fullName>
    </submittedName>
</protein>
<proteinExistence type="predicted"/>
<dbReference type="EMBL" id="MTKT01003779">
    <property type="protein sequence ID" value="OWM74334.1"/>
    <property type="molecule type" value="Genomic_DNA"/>
</dbReference>
<feature type="compositionally biased region" description="Gly residues" evidence="1">
    <location>
        <begin position="11"/>
        <end position="20"/>
    </location>
</feature>
<feature type="region of interest" description="Disordered" evidence="1">
    <location>
        <begin position="1"/>
        <end position="68"/>
    </location>
</feature>
<organism evidence="2 3">
    <name type="scientific">Punica granatum</name>
    <name type="common">Pomegranate</name>
    <dbReference type="NCBI Taxonomy" id="22663"/>
    <lineage>
        <taxon>Eukaryota</taxon>
        <taxon>Viridiplantae</taxon>
        <taxon>Streptophyta</taxon>
        <taxon>Embryophyta</taxon>
        <taxon>Tracheophyta</taxon>
        <taxon>Spermatophyta</taxon>
        <taxon>Magnoliopsida</taxon>
        <taxon>eudicotyledons</taxon>
        <taxon>Gunneridae</taxon>
        <taxon>Pentapetalae</taxon>
        <taxon>rosids</taxon>
        <taxon>malvids</taxon>
        <taxon>Myrtales</taxon>
        <taxon>Lythraceae</taxon>
        <taxon>Punica</taxon>
    </lineage>
</organism>
<feature type="compositionally biased region" description="Basic residues" evidence="1">
    <location>
        <begin position="49"/>
        <end position="60"/>
    </location>
</feature>
<dbReference type="Proteomes" id="UP000197138">
    <property type="component" value="Unassembled WGS sequence"/>
</dbReference>
<evidence type="ECO:0000313" key="3">
    <source>
        <dbReference type="Proteomes" id="UP000197138"/>
    </source>
</evidence>
<comment type="caution">
    <text evidence="2">The sequence shown here is derived from an EMBL/GenBank/DDBJ whole genome shotgun (WGS) entry which is preliminary data.</text>
</comment>
<dbReference type="AlphaFoldDB" id="A0A218WNB5"/>
<evidence type="ECO:0000313" key="2">
    <source>
        <dbReference type="EMBL" id="OWM74334.1"/>
    </source>
</evidence>